<comment type="similarity">
    <text evidence="6">Belongs to the methyltransferase superfamily. RlmI family.</text>
</comment>
<evidence type="ECO:0000256" key="5">
    <source>
        <dbReference type="ARBA" id="ARBA00022691"/>
    </source>
</evidence>
<dbReference type="Proteomes" id="UP000837803">
    <property type="component" value="Unassembled WGS sequence"/>
</dbReference>
<protein>
    <submittedName>
        <fullName evidence="9">Ribosomal RNA large subunit methyltransferase I</fullName>
        <ecNumber evidence="9">2.1.1.191</ecNumber>
    </submittedName>
</protein>
<dbReference type="CDD" id="cd02440">
    <property type="entry name" value="AdoMet_MTases"/>
    <property type="match status" value="1"/>
</dbReference>
<evidence type="ECO:0000259" key="8">
    <source>
        <dbReference type="Pfam" id="PF17785"/>
    </source>
</evidence>
<keyword evidence="2" id="KW-0963">Cytoplasm</keyword>
<reference evidence="9" key="1">
    <citation type="submission" date="2021-12" db="EMBL/GenBank/DDBJ databases">
        <authorList>
            <person name="Rodrigo-Torres L."/>
            <person name="Arahal R. D."/>
            <person name="Lucena T."/>
        </authorList>
    </citation>
    <scope>NUCLEOTIDE SEQUENCE</scope>
    <source>
        <strain evidence="9">CECT 8419</strain>
    </source>
</reference>
<sequence>MLGTKRLLCVIAYVAGQLIHLSRPTEAYLRRMQTISLRKGRESALVRRSPWVFSGAIHHEPDGLADGDLVRVSDQQGQPLGVGHYQAGSIRVRMLHFGTEDLPENFYTRQLQQAIDVRQQLGLADDPLTNTYRLVHAAGDGLPGLVIDRYGSVAVVQCHSIGMHRQRQQIAAALLQLLPDVITTVHDKSSKSLPERYAVSLKDGILAGPDVQELRVLEHGRRFRIDIANGQKTGFFIDQRENRWLLGSYAKDKRVLNTFCYTGGFSVYALLGGATQVQSIDLSATATELTGLNVSDNGDFTERSEIATADVMDWLKEHAAADSYDIVVVDPPAFAKNKHRRHKAVQAYKRLNARAIQVIKPGGLLFTFSCSRVVDRQLFYDTIVAAGLEVGRPVRVLHHLGQGPDHPVSLYHPEGEYLKGLVLRID</sequence>
<gene>
    <name evidence="9" type="primary">rlmI_2</name>
    <name evidence="9" type="ORF">LEM8419_02960</name>
</gene>
<dbReference type="Pfam" id="PF17785">
    <property type="entry name" value="PUA_3"/>
    <property type="match status" value="1"/>
</dbReference>
<dbReference type="EMBL" id="CAKLPZ010000004">
    <property type="protein sequence ID" value="CAH1002045.1"/>
    <property type="molecule type" value="Genomic_DNA"/>
</dbReference>
<dbReference type="InterPro" id="IPR019614">
    <property type="entry name" value="SAM-dep_methyl-trfase"/>
</dbReference>
<dbReference type="InterPro" id="IPR041532">
    <property type="entry name" value="RlmI-like_PUA"/>
</dbReference>
<dbReference type="PANTHER" id="PTHR42873">
    <property type="entry name" value="RIBOSOMAL RNA LARGE SUBUNIT METHYLTRANSFERASE"/>
    <property type="match status" value="1"/>
</dbReference>
<feature type="domain" description="S-adenosylmethionine-dependent methyltransferase" evidence="7">
    <location>
        <begin position="168"/>
        <end position="368"/>
    </location>
</feature>
<dbReference type="EC" id="2.1.1.191" evidence="9"/>
<dbReference type="PROSITE" id="PS50890">
    <property type="entry name" value="PUA"/>
    <property type="match status" value="1"/>
</dbReference>
<evidence type="ECO:0000256" key="4">
    <source>
        <dbReference type="ARBA" id="ARBA00022679"/>
    </source>
</evidence>
<keyword evidence="5" id="KW-0949">S-adenosyl-L-methionine</keyword>
<dbReference type="SUPFAM" id="SSF88697">
    <property type="entry name" value="PUA domain-like"/>
    <property type="match status" value="1"/>
</dbReference>
<dbReference type="Gene3D" id="3.40.50.150">
    <property type="entry name" value="Vaccinia Virus protein VP39"/>
    <property type="match status" value="1"/>
</dbReference>
<dbReference type="InterPro" id="IPR029063">
    <property type="entry name" value="SAM-dependent_MTases_sf"/>
</dbReference>
<organism evidence="9 10">
    <name type="scientific">Neolewinella maritima</name>
    <dbReference type="NCBI Taxonomy" id="1383882"/>
    <lineage>
        <taxon>Bacteria</taxon>
        <taxon>Pseudomonadati</taxon>
        <taxon>Bacteroidota</taxon>
        <taxon>Saprospiria</taxon>
        <taxon>Saprospirales</taxon>
        <taxon>Lewinellaceae</taxon>
        <taxon>Neolewinella</taxon>
    </lineage>
</organism>
<evidence type="ECO:0000313" key="10">
    <source>
        <dbReference type="Proteomes" id="UP000837803"/>
    </source>
</evidence>
<keyword evidence="3 9" id="KW-0489">Methyltransferase</keyword>
<name>A0ABN8F528_9BACT</name>
<dbReference type="CDD" id="cd11572">
    <property type="entry name" value="RlmI_M_like"/>
    <property type="match status" value="1"/>
</dbReference>
<keyword evidence="4 9" id="KW-0808">Transferase</keyword>
<comment type="caution">
    <text evidence="9">The sequence shown here is derived from an EMBL/GenBank/DDBJ whole genome shotgun (WGS) entry which is preliminary data.</text>
</comment>
<dbReference type="InterPro" id="IPR036974">
    <property type="entry name" value="PUA_sf"/>
</dbReference>
<dbReference type="SUPFAM" id="SSF53335">
    <property type="entry name" value="S-adenosyl-L-methionine-dependent methyltransferases"/>
    <property type="match status" value="1"/>
</dbReference>
<proteinExistence type="inferred from homology"/>
<evidence type="ECO:0000256" key="1">
    <source>
        <dbReference type="ARBA" id="ARBA00004496"/>
    </source>
</evidence>
<feature type="domain" description="RlmI-like PUA" evidence="8">
    <location>
        <begin position="35"/>
        <end position="97"/>
    </location>
</feature>
<evidence type="ECO:0000313" key="9">
    <source>
        <dbReference type="EMBL" id="CAH1002045.1"/>
    </source>
</evidence>
<dbReference type="CDD" id="cd21153">
    <property type="entry name" value="PUA_RlmI"/>
    <property type="match status" value="1"/>
</dbReference>
<evidence type="ECO:0000259" key="7">
    <source>
        <dbReference type="Pfam" id="PF10672"/>
    </source>
</evidence>
<dbReference type="GO" id="GO:0032259">
    <property type="term" value="P:methylation"/>
    <property type="evidence" value="ECO:0007669"/>
    <property type="project" value="UniProtKB-KW"/>
</dbReference>
<dbReference type="GO" id="GO:0008168">
    <property type="term" value="F:methyltransferase activity"/>
    <property type="evidence" value="ECO:0007669"/>
    <property type="project" value="UniProtKB-KW"/>
</dbReference>
<comment type="subcellular location">
    <subcellularLocation>
        <location evidence="1">Cytoplasm</location>
    </subcellularLocation>
</comment>
<keyword evidence="10" id="KW-1185">Reference proteome</keyword>
<dbReference type="Gene3D" id="3.30.750.80">
    <property type="entry name" value="RNA methyltransferase domain (HRMD) like"/>
    <property type="match status" value="1"/>
</dbReference>
<dbReference type="InterPro" id="IPR015947">
    <property type="entry name" value="PUA-like_sf"/>
</dbReference>
<evidence type="ECO:0000256" key="2">
    <source>
        <dbReference type="ARBA" id="ARBA00022490"/>
    </source>
</evidence>
<accession>A0ABN8F528</accession>
<evidence type="ECO:0000256" key="3">
    <source>
        <dbReference type="ARBA" id="ARBA00022603"/>
    </source>
</evidence>
<dbReference type="PANTHER" id="PTHR42873:SF1">
    <property type="entry name" value="S-ADENOSYLMETHIONINE-DEPENDENT METHYLTRANSFERASE DOMAIN-CONTAINING PROTEIN"/>
    <property type="match status" value="1"/>
</dbReference>
<evidence type="ECO:0000256" key="6">
    <source>
        <dbReference type="ARBA" id="ARBA00038091"/>
    </source>
</evidence>
<dbReference type="Pfam" id="PF10672">
    <property type="entry name" value="Methyltrans_SAM"/>
    <property type="match status" value="1"/>
</dbReference>
<dbReference type="Gene3D" id="2.30.130.10">
    <property type="entry name" value="PUA domain"/>
    <property type="match status" value="1"/>
</dbReference>